<dbReference type="EMBL" id="MBAD02002255">
    <property type="protein sequence ID" value="RLN48778.1"/>
    <property type="molecule type" value="Genomic_DNA"/>
</dbReference>
<gene>
    <name evidence="1" type="ORF">BBJ29_008631</name>
    <name evidence="2" type="ORF">BBP00_00008381</name>
</gene>
<dbReference type="AlphaFoldDB" id="A0A3F2RH30"/>
<reference evidence="3 4" key="1">
    <citation type="submission" date="2018-07" db="EMBL/GenBank/DDBJ databases">
        <title>Genome sequencing of oomycete isolates from Chile give support for New Zealand origin for Phytophthora kernoviae and make available the first Nothophytophthora sp. genome.</title>
        <authorList>
            <person name="Studholme D.J."/>
            <person name="Sanfuentes E."/>
            <person name="Panda P."/>
            <person name="Hill R."/>
            <person name="Sambles C."/>
            <person name="Grant M."/>
            <person name="Williams N.M."/>
            <person name="Mcdougal R.L."/>
        </authorList>
    </citation>
    <scope>NUCLEOTIDE SEQUENCE [LARGE SCALE GENOMIC DNA]</scope>
    <source>
        <strain evidence="2">Chile6</strain>
        <strain evidence="1">Chile7</strain>
    </source>
</reference>
<evidence type="ECO:0000313" key="4">
    <source>
        <dbReference type="Proteomes" id="UP000284657"/>
    </source>
</evidence>
<evidence type="ECO:0000313" key="2">
    <source>
        <dbReference type="EMBL" id="RLN55690.1"/>
    </source>
</evidence>
<proteinExistence type="predicted"/>
<dbReference type="OrthoDB" id="157493at2759"/>
<dbReference type="EMBL" id="MBDO02000417">
    <property type="protein sequence ID" value="RLN55690.1"/>
    <property type="molecule type" value="Genomic_DNA"/>
</dbReference>
<accession>A0A3F2RH30</accession>
<protein>
    <submittedName>
        <fullName evidence="2">Uncharacterized protein</fullName>
    </submittedName>
</protein>
<sequence>MNDQYMFDPVGGYSRESTSQLEKQGVCEDLDAKTLALSPFGTQLQFKDTPACHKHLWRNATTASMPLDVRRGGRQVRLFAFLPYLPGRSLREH</sequence>
<organism evidence="2 3">
    <name type="scientific">Phytophthora kernoviae</name>
    <dbReference type="NCBI Taxonomy" id="325452"/>
    <lineage>
        <taxon>Eukaryota</taxon>
        <taxon>Sar</taxon>
        <taxon>Stramenopiles</taxon>
        <taxon>Oomycota</taxon>
        <taxon>Peronosporomycetes</taxon>
        <taxon>Peronosporales</taxon>
        <taxon>Peronosporaceae</taxon>
        <taxon>Phytophthora</taxon>
    </lineage>
</organism>
<evidence type="ECO:0000313" key="1">
    <source>
        <dbReference type="EMBL" id="RLN48778.1"/>
    </source>
</evidence>
<dbReference type="Proteomes" id="UP000277300">
    <property type="component" value="Unassembled WGS sequence"/>
</dbReference>
<dbReference type="Proteomes" id="UP000284657">
    <property type="component" value="Unassembled WGS sequence"/>
</dbReference>
<comment type="caution">
    <text evidence="2">The sequence shown here is derived from an EMBL/GenBank/DDBJ whole genome shotgun (WGS) entry which is preliminary data.</text>
</comment>
<name>A0A3F2RH30_9STRA</name>
<evidence type="ECO:0000313" key="3">
    <source>
        <dbReference type="Proteomes" id="UP000277300"/>
    </source>
</evidence>